<dbReference type="Proteomes" id="UP000192840">
    <property type="component" value="Unassembled WGS sequence"/>
</dbReference>
<dbReference type="EMBL" id="FWYC01000012">
    <property type="protein sequence ID" value="SMD17998.1"/>
    <property type="molecule type" value="Genomic_DNA"/>
</dbReference>
<dbReference type="InterPro" id="IPR025275">
    <property type="entry name" value="DUF4015"/>
</dbReference>
<dbReference type="Pfam" id="PF13200">
    <property type="entry name" value="DUF4015"/>
    <property type="match status" value="1"/>
</dbReference>
<dbReference type="GO" id="GO:0016787">
    <property type="term" value="F:hydrolase activity"/>
    <property type="evidence" value="ECO:0007669"/>
    <property type="project" value="UniProtKB-KW"/>
</dbReference>
<evidence type="ECO:0000259" key="1">
    <source>
        <dbReference type="Pfam" id="PF13200"/>
    </source>
</evidence>
<protein>
    <submittedName>
        <fullName evidence="2">Putative glycosyl hydrolase domain-containing protein</fullName>
    </submittedName>
</protein>
<dbReference type="AlphaFoldDB" id="A0A1W2F8Q5"/>
<reference evidence="3" key="1">
    <citation type="submission" date="2017-04" db="EMBL/GenBank/DDBJ databases">
        <authorList>
            <person name="Varghese N."/>
            <person name="Submissions S."/>
        </authorList>
    </citation>
    <scope>NUCLEOTIDE SEQUENCE [LARGE SCALE GENOMIC DNA]</scope>
    <source>
        <strain evidence="3">DSM 44073</strain>
    </source>
</reference>
<evidence type="ECO:0000313" key="3">
    <source>
        <dbReference type="Proteomes" id="UP000192840"/>
    </source>
</evidence>
<evidence type="ECO:0000313" key="2">
    <source>
        <dbReference type="EMBL" id="SMD17998.1"/>
    </source>
</evidence>
<dbReference type="RefSeq" id="WP_051771349.1">
    <property type="nucleotide sequence ID" value="NZ_FWYC01000012.1"/>
</dbReference>
<proteinExistence type="predicted"/>
<dbReference type="SUPFAM" id="SSF51445">
    <property type="entry name" value="(Trans)glycosidases"/>
    <property type="match status" value="1"/>
</dbReference>
<dbReference type="Gene3D" id="3.20.20.80">
    <property type="entry name" value="Glycosidases"/>
    <property type="match status" value="1"/>
</dbReference>
<dbReference type="OrthoDB" id="9774125at2"/>
<sequence length="394" mass="41814">MNVRLRKSERILLALLAAVCTLSFTGVASVLHLKRFGLAVDGLEHGAVLKTAAVREVSVTAEDPSALDKVDVFVDDEPVLTRRDGDRLRLHGFEPVEGVHTLRARVRGASLLWLDAEIEHNFTIDNTAPSLTIDRTEAADPRTSITVRGTTSEAVLVRVGQNSAQLLDGTFEVTVPAAATVFVEARDTAGNATGRHMTVPVVRPAMRVAHLTPGEWTSPQSRQAVFAMARKGEIDTVVLDVKDEAGQVPYLSNVVLAGQIGAVSDRYDPRSAVDQLHRAGLRAVARVVPFRDPVLAKAAWHAGLRGHAAHDGALAFTNSSHPEVRGYVVALAREAASLGFDDVLLDQAGNELPASFLAEAREGVRAAGACLGVVATQGVAGVPADVDFVVQPLG</sequence>
<gene>
    <name evidence="2" type="ORF">SAMN05660733_05282</name>
</gene>
<keyword evidence="2" id="KW-0378">Hydrolase</keyword>
<feature type="domain" description="DUF4015" evidence="1">
    <location>
        <begin position="210"/>
        <end position="346"/>
    </location>
</feature>
<keyword evidence="3" id="KW-1185">Reference proteome</keyword>
<dbReference type="InterPro" id="IPR017853">
    <property type="entry name" value="GH"/>
</dbReference>
<name>A0A1W2F8Q5_9PSEU</name>
<organism evidence="2 3">
    <name type="scientific">Lentzea albidocapillata</name>
    <dbReference type="NCBI Taxonomy" id="40571"/>
    <lineage>
        <taxon>Bacteria</taxon>
        <taxon>Bacillati</taxon>
        <taxon>Actinomycetota</taxon>
        <taxon>Actinomycetes</taxon>
        <taxon>Pseudonocardiales</taxon>
        <taxon>Pseudonocardiaceae</taxon>
        <taxon>Lentzea</taxon>
    </lineage>
</organism>
<dbReference type="STRING" id="40571.SAMN05660733_05282"/>
<accession>A0A1W2F8Q5</accession>
<dbReference type="eggNOG" id="COG1306">
    <property type="taxonomic scope" value="Bacteria"/>
</dbReference>